<proteinExistence type="predicted"/>
<evidence type="ECO:0000313" key="3">
    <source>
        <dbReference type="EMBL" id="KAJ0188972.1"/>
    </source>
</evidence>
<gene>
    <name evidence="3" type="ORF">LSAT_V11C800453990</name>
</gene>
<reference evidence="3 4" key="1">
    <citation type="journal article" date="2017" name="Nat. Commun.">
        <title>Genome assembly with in vitro proximity ligation data and whole-genome triplication in lettuce.</title>
        <authorList>
            <person name="Reyes-Chin-Wo S."/>
            <person name="Wang Z."/>
            <person name="Yang X."/>
            <person name="Kozik A."/>
            <person name="Arikit S."/>
            <person name="Song C."/>
            <person name="Xia L."/>
            <person name="Froenicke L."/>
            <person name="Lavelle D.O."/>
            <person name="Truco M.J."/>
            <person name="Xia R."/>
            <person name="Zhu S."/>
            <person name="Xu C."/>
            <person name="Xu H."/>
            <person name="Xu X."/>
            <person name="Cox K."/>
            <person name="Korf I."/>
            <person name="Meyers B.C."/>
            <person name="Michelmore R.W."/>
        </authorList>
    </citation>
    <scope>NUCLEOTIDE SEQUENCE [LARGE SCALE GENOMIC DNA]</scope>
    <source>
        <strain evidence="4">cv. Salinas</strain>
        <tissue evidence="3">Seedlings</tissue>
    </source>
</reference>
<evidence type="ECO:0000256" key="1">
    <source>
        <dbReference type="SAM" id="Coils"/>
    </source>
</evidence>
<accession>A0A9R1WXI4</accession>
<organism evidence="3 4">
    <name type="scientific">Lactuca sativa</name>
    <name type="common">Garden lettuce</name>
    <dbReference type="NCBI Taxonomy" id="4236"/>
    <lineage>
        <taxon>Eukaryota</taxon>
        <taxon>Viridiplantae</taxon>
        <taxon>Streptophyta</taxon>
        <taxon>Embryophyta</taxon>
        <taxon>Tracheophyta</taxon>
        <taxon>Spermatophyta</taxon>
        <taxon>Magnoliopsida</taxon>
        <taxon>eudicotyledons</taxon>
        <taxon>Gunneridae</taxon>
        <taxon>Pentapetalae</taxon>
        <taxon>asterids</taxon>
        <taxon>campanulids</taxon>
        <taxon>Asterales</taxon>
        <taxon>Asteraceae</taxon>
        <taxon>Cichorioideae</taxon>
        <taxon>Cichorieae</taxon>
        <taxon>Lactucinae</taxon>
        <taxon>Lactuca</taxon>
    </lineage>
</organism>
<keyword evidence="4" id="KW-1185">Reference proteome</keyword>
<feature type="coiled-coil region" evidence="1">
    <location>
        <begin position="177"/>
        <end position="211"/>
    </location>
</feature>
<feature type="compositionally biased region" description="Low complexity" evidence="2">
    <location>
        <begin position="14"/>
        <end position="67"/>
    </location>
</feature>
<evidence type="ECO:0000256" key="2">
    <source>
        <dbReference type="SAM" id="MobiDB-lite"/>
    </source>
</evidence>
<dbReference type="Gene3D" id="4.10.60.10">
    <property type="entry name" value="Zinc finger, CCHC-type"/>
    <property type="match status" value="1"/>
</dbReference>
<dbReference type="AlphaFoldDB" id="A0A9R1WXI4"/>
<dbReference type="EMBL" id="NBSK02000008">
    <property type="protein sequence ID" value="KAJ0188972.1"/>
    <property type="molecule type" value="Genomic_DNA"/>
</dbReference>
<keyword evidence="1" id="KW-0175">Coiled coil</keyword>
<evidence type="ECO:0000313" key="4">
    <source>
        <dbReference type="Proteomes" id="UP000235145"/>
    </source>
</evidence>
<dbReference type="Proteomes" id="UP000235145">
    <property type="component" value="Unassembled WGS sequence"/>
</dbReference>
<sequence length="333" mass="38286">MLPPSVFGGFQNDPNSGHNHNPNNNFQNQNGGFQNQGYNNQNNGFQNNQNFGFQQNYSQPSQQTQTQEPERLPVKSQKDESDEEVIICHNCKGKNHYARECRAKNKTKIKDSAYYAQRADELKKLENQEKQRTLMAIHEQSLEYWPTFDDEVDNELGQSNFCFVAGVDIPSRAPGVLEQLKQDFQESTDKYNVLNEKLTDSLKQINSLKTENKRLIWNMDSIKVARKLSNDIFTKANTLGTGKIDTNYRPGIGRDSFEIEQAKQENMTNCENTKSTLPYRFTSVNEEDSDDETVINCSPDDTAFTVSKKTFKRVVYSETYLILPYLYLFLGNI</sequence>
<evidence type="ECO:0008006" key="5">
    <source>
        <dbReference type="Google" id="ProtNLM"/>
    </source>
</evidence>
<feature type="region of interest" description="Disordered" evidence="2">
    <location>
        <begin position="1"/>
        <end position="79"/>
    </location>
</feature>
<name>A0A9R1WXI4_LACSA</name>
<comment type="caution">
    <text evidence="3">The sequence shown here is derived from an EMBL/GenBank/DDBJ whole genome shotgun (WGS) entry which is preliminary data.</text>
</comment>
<protein>
    <recommendedName>
        <fullName evidence="5">CCHC-type domain-containing protein</fullName>
    </recommendedName>
</protein>
<feature type="compositionally biased region" description="Basic and acidic residues" evidence="2">
    <location>
        <begin position="68"/>
        <end position="79"/>
    </location>
</feature>